<dbReference type="EMBL" id="LCNT01000010">
    <property type="protein sequence ID" value="KKU60469.1"/>
    <property type="molecule type" value="Genomic_DNA"/>
</dbReference>
<name>A0A0G1RT09_9BACT</name>
<dbReference type="InterPro" id="IPR041999">
    <property type="entry name" value="Sortase_D_1"/>
</dbReference>
<dbReference type="InterPro" id="IPR023365">
    <property type="entry name" value="Sortase_dom-sf"/>
</dbReference>
<evidence type="ECO:0000256" key="1">
    <source>
        <dbReference type="ARBA" id="ARBA00022801"/>
    </source>
</evidence>
<proteinExistence type="predicted"/>
<feature type="transmembrane region" description="Helical" evidence="2">
    <location>
        <begin position="29"/>
        <end position="48"/>
    </location>
</feature>
<sequence>MPKKKTWWNKKLKFGQKFWRGFTRQQKHGIYLIFSGVLLVLVFASWRWHESRILAFNRQFEVVETSGVAPVAIKIPKVNIDLAVTEATITDNTWEISATGASHWDNSANPGEGGNIVIYGHNKTNLFGPIRWVSPGEIIEVTGADGKVYEYKITETVITEPNDVAYVLPKDKETLTLYTCTGLFDSKRYIVVAEPYNEPLN</sequence>
<dbReference type="SUPFAM" id="SSF63817">
    <property type="entry name" value="Sortase"/>
    <property type="match status" value="1"/>
</dbReference>
<dbReference type="GO" id="GO:0016787">
    <property type="term" value="F:hydrolase activity"/>
    <property type="evidence" value="ECO:0007669"/>
    <property type="project" value="UniProtKB-KW"/>
</dbReference>
<keyword evidence="2" id="KW-0812">Transmembrane</keyword>
<gene>
    <name evidence="3" type="ORF">UX85_C0010G0002</name>
</gene>
<evidence type="ECO:0000313" key="3">
    <source>
        <dbReference type="EMBL" id="KKU60469.1"/>
    </source>
</evidence>
<dbReference type="Pfam" id="PF04203">
    <property type="entry name" value="Sortase"/>
    <property type="match status" value="1"/>
</dbReference>
<dbReference type="NCBIfam" id="TIGR01076">
    <property type="entry name" value="sortase_fam"/>
    <property type="match status" value="1"/>
</dbReference>
<keyword evidence="2" id="KW-1133">Transmembrane helix</keyword>
<protein>
    <submittedName>
        <fullName evidence="3">Peptidase C60 sortase A and B</fullName>
    </submittedName>
</protein>
<dbReference type="Gene3D" id="2.40.260.10">
    <property type="entry name" value="Sortase"/>
    <property type="match status" value="1"/>
</dbReference>
<dbReference type="CDD" id="cd05828">
    <property type="entry name" value="Sortase_D_1"/>
    <property type="match status" value="1"/>
</dbReference>
<dbReference type="Proteomes" id="UP000033860">
    <property type="component" value="Unassembled WGS sequence"/>
</dbReference>
<dbReference type="InterPro" id="IPR005754">
    <property type="entry name" value="Sortase"/>
</dbReference>
<dbReference type="AlphaFoldDB" id="A0A0G1RT09"/>
<evidence type="ECO:0000313" key="4">
    <source>
        <dbReference type="Proteomes" id="UP000033860"/>
    </source>
</evidence>
<comment type="caution">
    <text evidence="3">The sequence shown here is derived from an EMBL/GenBank/DDBJ whole genome shotgun (WGS) entry which is preliminary data.</text>
</comment>
<reference evidence="3 4" key="1">
    <citation type="journal article" date="2015" name="Nature">
        <title>rRNA introns, odd ribosomes, and small enigmatic genomes across a large radiation of phyla.</title>
        <authorList>
            <person name="Brown C.T."/>
            <person name="Hug L.A."/>
            <person name="Thomas B.C."/>
            <person name="Sharon I."/>
            <person name="Castelle C.J."/>
            <person name="Singh A."/>
            <person name="Wilkins M.J."/>
            <person name="Williams K.H."/>
            <person name="Banfield J.F."/>
        </authorList>
    </citation>
    <scope>NUCLEOTIDE SEQUENCE [LARGE SCALE GENOMIC DNA]</scope>
</reference>
<keyword evidence="1" id="KW-0378">Hydrolase</keyword>
<organism evidence="3 4">
    <name type="scientific">Candidatus Beckwithbacteria bacterium GW2011_GWB1_47_15</name>
    <dbReference type="NCBI Taxonomy" id="1618371"/>
    <lineage>
        <taxon>Bacteria</taxon>
        <taxon>Candidatus Beckwithiibacteriota</taxon>
    </lineage>
</organism>
<evidence type="ECO:0000256" key="2">
    <source>
        <dbReference type="SAM" id="Phobius"/>
    </source>
</evidence>
<accession>A0A0G1RT09</accession>
<keyword evidence="2" id="KW-0472">Membrane</keyword>